<dbReference type="SUPFAM" id="SSF52343">
    <property type="entry name" value="Ferredoxin reductase-like, C-terminal NADP-linked domain"/>
    <property type="match status" value="1"/>
</dbReference>
<dbReference type="PANTHER" id="PTHR19370">
    <property type="entry name" value="NADH-CYTOCHROME B5 REDUCTASE"/>
    <property type="match status" value="1"/>
</dbReference>
<keyword evidence="9" id="KW-0496">Mitochondrion</keyword>
<evidence type="ECO:0000256" key="3">
    <source>
        <dbReference type="ARBA" id="ARBA00006105"/>
    </source>
</evidence>
<keyword evidence="11" id="KW-0812">Transmembrane</keyword>
<feature type="transmembrane region" description="Helical" evidence="11">
    <location>
        <begin position="38"/>
        <end position="57"/>
    </location>
</feature>
<evidence type="ECO:0000256" key="6">
    <source>
        <dbReference type="ARBA" id="ARBA00022827"/>
    </source>
</evidence>
<dbReference type="InterPro" id="IPR039261">
    <property type="entry name" value="FNR_nucleotide-bd"/>
</dbReference>
<dbReference type="PANTHER" id="PTHR19370:SF200">
    <property type="entry name" value="NADH-CYTOCHROME B5 REDUCTASE"/>
    <property type="match status" value="1"/>
</dbReference>
<dbReference type="Pfam" id="PF00970">
    <property type="entry name" value="FAD_binding_6"/>
    <property type="match status" value="1"/>
</dbReference>
<sequence>MLISTKFSELLLHSTYWQKAQISELFDAELLKCLKDNWVGLAVTLIVLGTCVFTFVFGKSKPKVGCLDPKKFKEFRLVKRTKLTHNTDRFRFALPTPTSVLGLPVGQHIRCRGKDSEGKEVVRPYTPITLDSDVGYFELVVKWCMALFHMCGTAVSQMYLKGRMSHYFRLMKEGDLLPVLGPLCGILFILEGMIQIPTWSSQSLWYASRRYRHHPYVSAPPPPPRIYRIYQVTRAILENPKDKTKVYLIYANHTVDDILLKDDLDNFAHKYPDSFKVYYVVYEVLRCGPPGMNKAMEAHLNELGYTPEMQFEF</sequence>
<feature type="binding site" evidence="10">
    <location>
        <position position="142"/>
    </location>
    <ligand>
        <name>FAD</name>
        <dbReference type="ChEBI" id="CHEBI:57692"/>
    </ligand>
</feature>
<keyword evidence="8" id="KW-0520">NAD</keyword>
<gene>
    <name evidence="13" type="ORF">Cgig2_030456</name>
</gene>
<dbReference type="InterPro" id="IPR017938">
    <property type="entry name" value="Riboflavin_synthase-like_b-brl"/>
</dbReference>
<keyword evidence="14" id="KW-1185">Reference proteome</keyword>
<dbReference type="InterPro" id="IPR008333">
    <property type="entry name" value="Cbr1-like_FAD-bd_dom"/>
</dbReference>
<keyword evidence="7" id="KW-0560">Oxidoreductase</keyword>
<proteinExistence type="inferred from homology"/>
<organism evidence="13 14">
    <name type="scientific">Carnegiea gigantea</name>
    <dbReference type="NCBI Taxonomy" id="171969"/>
    <lineage>
        <taxon>Eukaryota</taxon>
        <taxon>Viridiplantae</taxon>
        <taxon>Streptophyta</taxon>
        <taxon>Embryophyta</taxon>
        <taxon>Tracheophyta</taxon>
        <taxon>Spermatophyta</taxon>
        <taxon>Magnoliopsida</taxon>
        <taxon>eudicotyledons</taxon>
        <taxon>Gunneridae</taxon>
        <taxon>Pentapetalae</taxon>
        <taxon>Caryophyllales</taxon>
        <taxon>Cactineae</taxon>
        <taxon>Cactaceae</taxon>
        <taxon>Cactoideae</taxon>
        <taxon>Echinocereeae</taxon>
        <taxon>Carnegiea</taxon>
    </lineage>
</organism>
<evidence type="ECO:0000256" key="4">
    <source>
        <dbReference type="ARBA" id="ARBA00012011"/>
    </source>
</evidence>
<comment type="cofactor">
    <cofactor evidence="1 10">
        <name>FAD</name>
        <dbReference type="ChEBI" id="CHEBI:57692"/>
    </cofactor>
</comment>
<evidence type="ECO:0000256" key="5">
    <source>
        <dbReference type="ARBA" id="ARBA00022630"/>
    </source>
</evidence>
<evidence type="ECO:0000256" key="1">
    <source>
        <dbReference type="ARBA" id="ARBA00001974"/>
    </source>
</evidence>
<feature type="binding site" evidence="10">
    <location>
        <position position="164"/>
    </location>
    <ligand>
        <name>FAD</name>
        <dbReference type="ChEBI" id="CHEBI:57692"/>
    </ligand>
</feature>
<accession>A0A9Q1QP48</accession>
<evidence type="ECO:0000256" key="10">
    <source>
        <dbReference type="PIRSR" id="PIRSR601834-1"/>
    </source>
</evidence>
<dbReference type="GO" id="GO:0090524">
    <property type="term" value="F:cytochrome-b5 reductase activity, acting on NADH"/>
    <property type="evidence" value="ECO:0007669"/>
    <property type="project" value="UniProtKB-EC"/>
</dbReference>
<feature type="binding site" evidence="10">
    <location>
        <position position="125"/>
    </location>
    <ligand>
        <name>FAD</name>
        <dbReference type="ChEBI" id="CHEBI:57692"/>
    </ligand>
</feature>
<comment type="similarity">
    <text evidence="3">Belongs to the flavoprotein pyridine nucleotide cytochrome reductase family.</text>
</comment>
<protein>
    <recommendedName>
        <fullName evidence="4">cytochrome-b5 reductase</fullName>
        <ecNumber evidence="4">1.6.2.2</ecNumber>
    </recommendedName>
</protein>
<dbReference type="SUPFAM" id="SSF63380">
    <property type="entry name" value="Riboflavin synthase domain-like"/>
    <property type="match status" value="1"/>
</dbReference>
<dbReference type="AlphaFoldDB" id="A0A9Q1QP48"/>
<evidence type="ECO:0000256" key="7">
    <source>
        <dbReference type="ARBA" id="ARBA00023002"/>
    </source>
</evidence>
<comment type="subcellular location">
    <subcellularLocation>
        <location evidence="2">Mitochondrion</location>
    </subcellularLocation>
</comment>
<dbReference type="PRINTS" id="PR00406">
    <property type="entry name" value="CYTB5RDTASE"/>
</dbReference>
<evidence type="ECO:0000259" key="12">
    <source>
        <dbReference type="PROSITE" id="PS51384"/>
    </source>
</evidence>
<dbReference type="OrthoDB" id="432685at2759"/>
<keyword evidence="5 10" id="KW-0285">Flavoprotein</keyword>
<name>A0A9Q1QP48_9CARY</name>
<dbReference type="Gene3D" id="2.40.30.10">
    <property type="entry name" value="Translation factors"/>
    <property type="match status" value="1"/>
</dbReference>
<dbReference type="CDD" id="cd06183">
    <property type="entry name" value="cyt_b5_reduct_like"/>
    <property type="match status" value="1"/>
</dbReference>
<dbReference type="EC" id="1.6.2.2" evidence="4"/>
<feature type="binding site" evidence="10">
    <location>
        <position position="124"/>
    </location>
    <ligand>
        <name>FAD</name>
        <dbReference type="ChEBI" id="CHEBI:57692"/>
    </ligand>
</feature>
<dbReference type="Gene3D" id="3.40.50.80">
    <property type="entry name" value="Nucleotide-binding domain of ferredoxin-NADP reductase (FNR) module"/>
    <property type="match status" value="1"/>
</dbReference>
<reference evidence="13" key="1">
    <citation type="submission" date="2022-04" db="EMBL/GenBank/DDBJ databases">
        <title>Carnegiea gigantea Genome sequencing and assembly v2.</title>
        <authorList>
            <person name="Copetti D."/>
            <person name="Sanderson M.J."/>
            <person name="Burquez A."/>
            <person name="Wojciechowski M.F."/>
        </authorList>
    </citation>
    <scope>NUCLEOTIDE SEQUENCE</scope>
    <source>
        <strain evidence="13">SGP5-SGP5p</strain>
        <tissue evidence="13">Aerial part</tissue>
    </source>
</reference>
<evidence type="ECO:0000256" key="9">
    <source>
        <dbReference type="ARBA" id="ARBA00023128"/>
    </source>
</evidence>
<dbReference type="GO" id="GO:0022900">
    <property type="term" value="P:electron transport chain"/>
    <property type="evidence" value="ECO:0007669"/>
    <property type="project" value="TreeGrafter"/>
</dbReference>
<evidence type="ECO:0000313" key="14">
    <source>
        <dbReference type="Proteomes" id="UP001153076"/>
    </source>
</evidence>
<feature type="binding site" evidence="10">
    <location>
        <position position="123"/>
    </location>
    <ligand>
        <name>FAD</name>
        <dbReference type="ChEBI" id="CHEBI:57692"/>
    </ligand>
</feature>
<feature type="transmembrane region" description="Helical" evidence="11">
    <location>
        <begin position="179"/>
        <end position="200"/>
    </location>
</feature>
<dbReference type="Pfam" id="PF00175">
    <property type="entry name" value="NAD_binding_1"/>
    <property type="match status" value="1"/>
</dbReference>
<evidence type="ECO:0000256" key="8">
    <source>
        <dbReference type="ARBA" id="ARBA00023027"/>
    </source>
</evidence>
<feature type="binding site" evidence="10">
    <location>
        <position position="165"/>
    </location>
    <ligand>
        <name>FAD</name>
        <dbReference type="ChEBI" id="CHEBI:57692"/>
    </ligand>
</feature>
<dbReference type="InterPro" id="IPR001834">
    <property type="entry name" value="CBR-like"/>
</dbReference>
<evidence type="ECO:0000256" key="11">
    <source>
        <dbReference type="SAM" id="Phobius"/>
    </source>
</evidence>
<dbReference type="FunFam" id="2.40.30.10:FF:000032">
    <property type="entry name" value="NADH-cytochrome b5 reductase"/>
    <property type="match status" value="1"/>
</dbReference>
<evidence type="ECO:0000256" key="2">
    <source>
        <dbReference type="ARBA" id="ARBA00004173"/>
    </source>
</evidence>
<evidence type="ECO:0000313" key="13">
    <source>
        <dbReference type="EMBL" id="KAJ8447225.1"/>
    </source>
</evidence>
<comment type="caution">
    <text evidence="13">The sequence shown here is derived from an EMBL/GenBank/DDBJ whole genome shotgun (WGS) entry which is preliminary data.</text>
</comment>
<feature type="binding site" evidence="10">
    <location>
        <position position="140"/>
    </location>
    <ligand>
        <name>FAD</name>
        <dbReference type="ChEBI" id="CHEBI:57692"/>
    </ligand>
</feature>
<feature type="domain" description="FAD-binding FR-type" evidence="12">
    <location>
        <begin position="70"/>
        <end position="189"/>
    </location>
</feature>
<dbReference type="PROSITE" id="PS51384">
    <property type="entry name" value="FAD_FR"/>
    <property type="match status" value="1"/>
</dbReference>
<dbReference type="GO" id="GO:0005739">
    <property type="term" value="C:mitochondrion"/>
    <property type="evidence" value="ECO:0007669"/>
    <property type="project" value="UniProtKB-SubCell"/>
</dbReference>
<keyword evidence="11" id="KW-0472">Membrane</keyword>
<dbReference type="InterPro" id="IPR001433">
    <property type="entry name" value="OxRdtase_FAD/NAD-bd"/>
</dbReference>
<dbReference type="Proteomes" id="UP001153076">
    <property type="component" value="Unassembled WGS sequence"/>
</dbReference>
<dbReference type="InterPro" id="IPR017927">
    <property type="entry name" value="FAD-bd_FR_type"/>
</dbReference>
<keyword evidence="6 10" id="KW-0274">FAD</keyword>
<dbReference type="EMBL" id="JAKOGI010000040">
    <property type="protein sequence ID" value="KAJ8447225.1"/>
    <property type="molecule type" value="Genomic_DNA"/>
</dbReference>
<feature type="transmembrane region" description="Helical" evidence="11">
    <location>
        <begin position="139"/>
        <end position="159"/>
    </location>
</feature>
<keyword evidence="11" id="KW-1133">Transmembrane helix</keyword>